<feature type="domain" description="CRISPR type III-associated protein" evidence="7">
    <location>
        <begin position="5"/>
        <end position="241"/>
    </location>
</feature>
<accession>A0A1I0A945</accession>
<evidence type="ECO:0000256" key="6">
    <source>
        <dbReference type="ARBA" id="ARBA00031720"/>
    </source>
</evidence>
<dbReference type="GO" id="GO:0003723">
    <property type="term" value="F:RNA binding"/>
    <property type="evidence" value="ECO:0007669"/>
    <property type="project" value="UniProtKB-KW"/>
</dbReference>
<dbReference type="AlphaFoldDB" id="A0A1I0A945"/>
<dbReference type="STRING" id="1120990.SAMN03080614_101825"/>
<dbReference type="Proteomes" id="UP000243819">
    <property type="component" value="Unassembled WGS sequence"/>
</dbReference>
<evidence type="ECO:0000256" key="3">
    <source>
        <dbReference type="ARBA" id="ARBA00016113"/>
    </source>
</evidence>
<keyword evidence="5" id="KW-0051">Antiviral defense</keyword>
<evidence type="ECO:0000313" key="9">
    <source>
        <dbReference type="Proteomes" id="UP000243819"/>
    </source>
</evidence>
<reference evidence="9" key="1">
    <citation type="submission" date="2016-10" db="EMBL/GenBank/DDBJ databases">
        <authorList>
            <person name="Varghese N."/>
            <person name="Submissions S."/>
        </authorList>
    </citation>
    <scope>NUCLEOTIDE SEQUENCE [LARGE SCALE GENOMIC DNA]</scope>
    <source>
        <strain evidence="9">DSM 13577</strain>
    </source>
</reference>
<name>A0A1I0A945_9FIRM</name>
<evidence type="ECO:0000256" key="1">
    <source>
        <dbReference type="ARBA" id="ARBA00003088"/>
    </source>
</evidence>
<gene>
    <name evidence="8" type="ORF">SAMN03080614_101825</name>
</gene>
<comment type="function">
    <text evidence="1">This subunit might be involved in maturation of a crRNA intermediate to its mature form.</text>
</comment>
<dbReference type="GO" id="GO:0051607">
    <property type="term" value="P:defense response to virus"/>
    <property type="evidence" value="ECO:0007669"/>
    <property type="project" value="UniProtKB-KW"/>
</dbReference>
<dbReference type="Pfam" id="PF03787">
    <property type="entry name" value="RAMPs"/>
    <property type="match status" value="1"/>
</dbReference>
<evidence type="ECO:0000256" key="2">
    <source>
        <dbReference type="ARBA" id="ARBA00006680"/>
    </source>
</evidence>
<keyword evidence="9" id="KW-1185">Reference proteome</keyword>
<dbReference type="EMBL" id="FOIF01000018">
    <property type="protein sequence ID" value="SES90672.1"/>
    <property type="molecule type" value="Genomic_DNA"/>
</dbReference>
<organism evidence="8 9">
    <name type="scientific">Anaerobranca gottschalkii DSM 13577</name>
    <dbReference type="NCBI Taxonomy" id="1120990"/>
    <lineage>
        <taxon>Bacteria</taxon>
        <taxon>Bacillati</taxon>
        <taxon>Bacillota</taxon>
        <taxon>Clostridia</taxon>
        <taxon>Eubacteriales</taxon>
        <taxon>Proteinivoracaceae</taxon>
        <taxon>Anaerobranca</taxon>
    </lineage>
</organism>
<protein>
    <recommendedName>
        <fullName evidence="3">CRISPR system Cms protein Csm5</fullName>
    </recommendedName>
    <alternativeName>
        <fullName evidence="6">CRISPR type III A-associated protein Csm5</fullName>
    </alternativeName>
</protein>
<dbReference type="InterPro" id="IPR005537">
    <property type="entry name" value="RAMP_III_fam"/>
</dbReference>
<evidence type="ECO:0000256" key="5">
    <source>
        <dbReference type="ARBA" id="ARBA00023118"/>
    </source>
</evidence>
<dbReference type="PANTHER" id="PTHR38007:SF1">
    <property type="entry name" value="CRISPR SYSTEM CMS PROTEIN CSM5"/>
    <property type="match status" value="1"/>
</dbReference>
<evidence type="ECO:0000259" key="7">
    <source>
        <dbReference type="Pfam" id="PF03787"/>
    </source>
</evidence>
<proteinExistence type="inferred from homology"/>
<dbReference type="InterPro" id="IPR010173">
    <property type="entry name" value="CRISPR-assoc_Csm5"/>
</dbReference>
<dbReference type="OrthoDB" id="24360at2"/>
<evidence type="ECO:0000256" key="4">
    <source>
        <dbReference type="ARBA" id="ARBA00022884"/>
    </source>
</evidence>
<comment type="similarity">
    <text evidence="2">Belongs to the CRISPR-associated Csm5 family.</text>
</comment>
<evidence type="ECO:0000313" key="8">
    <source>
        <dbReference type="EMBL" id="SES90672.1"/>
    </source>
</evidence>
<keyword evidence="4" id="KW-0694">RNA-binding</keyword>
<dbReference type="PANTHER" id="PTHR38007">
    <property type="entry name" value="CRISPR SYSTEM CMS PROTEIN CSM5"/>
    <property type="match status" value="1"/>
</dbReference>
<sequence length="366" mass="42450">MKVNLETLTPVSIGSEQKASQFLDYIYDNNKVYYIDHDKLYDEIEKHPQGESLLEEYIKIIKEQSKRNSNSYNLTSFLISCKIDFKKAVLSAVETEGVINKQISLHIKTNNAPYIPGSTIKGAIRTAIIFNLFEEDDDTKLLYEYIFKNKDDDKKRGEKHYIGENYLYKGDRDILKHLQVSDSQLFTESDLVVTNLKRINIINNKGSSIPIVREVIKEGAKTILTIKTLGEDYHEDIKDFLFLKKGEEKGLLKLINEYTKVNISKEIRMLKKEKGEKALISFYENLIQSVEKLDNTQEAIMRIGWGKTYFDNTISNKLKEENIERIKNEIFSNSKSKTVFPTTRVYSDINKKIRPLGWVKITIDTN</sequence>
<dbReference type="RefSeq" id="WP_091350380.1">
    <property type="nucleotide sequence ID" value="NZ_FOIF01000018.1"/>
</dbReference>
<dbReference type="NCBIfam" id="TIGR01899">
    <property type="entry name" value="cas_TM1807_csm5"/>
    <property type="match status" value="1"/>
</dbReference>